<keyword evidence="1" id="KW-0614">Plasmid</keyword>
<organism evidence="1 2">
    <name type="scientific">Agrobacterium pusense</name>
    <dbReference type="NCBI Taxonomy" id="648995"/>
    <lineage>
        <taxon>Bacteria</taxon>
        <taxon>Pseudomonadati</taxon>
        <taxon>Pseudomonadota</taxon>
        <taxon>Alphaproteobacteria</taxon>
        <taxon>Hyphomicrobiales</taxon>
        <taxon>Rhizobiaceae</taxon>
        <taxon>Rhizobium/Agrobacterium group</taxon>
        <taxon>Agrobacterium</taxon>
    </lineage>
</organism>
<evidence type="ECO:0000313" key="1">
    <source>
        <dbReference type="EMBL" id="CDI12157.1"/>
    </source>
</evidence>
<sequence length="68" mass="8156">MGLKFSHEACFEIHVLVEEDRLRLLHRAHVRRIIHHRYDPITFHEKLLDDLSFYVDAGEIIQHIKKGI</sequence>
<gene>
    <name evidence="1" type="ORF">BN877_p0435</name>
</gene>
<dbReference type="AlphaFoldDB" id="U4Q7W4"/>
<dbReference type="Proteomes" id="UP000016944">
    <property type="component" value="Plasmid IRBL74_p"/>
</dbReference>
<geneLocation type="plasmid" evidence="1 2">
    <name>IRBL74_p</name>
</geneLocation>
<proteinExistence type="predicted"/>
<accession>U4Q7W4</accession>
<dbReference type="KEGG" id="rir:BN877_p0435"/>
<reference evidence="1 2" key="1">
    <citation type="journal article" date="2013" name="Genome Announc.">
        <title>Complete Genome Sequence of the Sesbania Symbiont and Rice Growth-Promoting Endophyte Rhizobium sp. Strain IRBG74.</title>
        <authorList>
            <person name="Crook M.B."/>
            <person name="Mitra S."/>
            <person name="Ane J.M."/>
            <person name="Sadowsky M.J."/>
            <person name="Gyaneshwar P."/>
        </authorList>
    </citation>
    <scope>NUCLEOTIDE SEQUENCE [LARGE SCALE GENOMIC DNA]</scope>
    <source>
        <strain evidence="1 2">IRBG74</strain>
        <plasmid evidence="2">IRBL74_p</plasmid>
    </source>
</reference>
<dbReference type="EMBL" id="HG518324">
    <property type="protein sequence ID" value="CDI12157.1"/>
    <property type="molecule type" value="Genomic_DNA"/>
</dbReference>
<protein>
    <submittedName>
        <fullName evidence="1">Uncharacterized protein</fullName>
    </submittedName>
</protein>
<name>U4Q7W4_9HYPH</name>
<evidence type="ECO:0000313" key="2">
    <source>
        <dbReference type="Proteomes" id="UP000016944"/>
    </source>
</evidence>
<dbReference type="HOGENOM" id="CLU_2791154_0_0_5"/>